<evidence type="ECO:0000256" key="3">
    <source>
        <dbReference type="SAM" id="MobiDB-lite"/>
    </source>
</evidence>
<dbReference type="GO" id="GO:0016829">
    <property type="term" value="F:lyase activity"/>
    <property type="evidence" value="ECO:0007669"/>
    <property type="project" value="UniProtKB-KW"/>
</dbReference>
<accession>A0A5A8CQA0</accession>
<feature type="region of interest" description="Disordered" evidence="3">
    <location>
        <begin position="639"/>
        <end position="680"/>
    </location>
</feature>
<feature type="domain" description="D-galactarate/Altronate dehydratase C-terminal" evidence="5">
    <location>
        <begin position="271"/>
        <end position="524"/>
    </location>
</feature>
<evidence type="ECO:0000256" key="1">
    <source>
        <dbReference type="ARBA" id="ARBA00010986"/>
    </source>
</evidence>
<name>A0A5A8CQA0_CAFRO</name>
<feature type="compositionally biased region" description="Low complexity" evidence="3">
    <location>
        <begin position="641"/>
        <end position="659"/>
    </location>
</feature>
<feature type="domain" description="D-galactarate/Altronate dehydratase second" evidence="4">
    <location>
        <begin position="612"/>
        <end position="774"/>
    </location>
</feature>
<gene>
    <name evidence="6" type="ORF">FNF31_06111</name>
</gene>
<sequence length="1020" mass="105126">MPSGRALRLDFTVLEGHRFAAHAIEAGELLTSWGSGFGRATRRINEGSYVVNATMLHSLEMRRVPFELPPRVNFEDFITPYTFSEADVRVGDQVGRLAASEVPSGTATFWGFLRPGGRGSGTRNFVAVIPTTSRTSALARLSAKALRERLSSESGSLVGSLSGVEPIEHTEAGGDATVEPTNLDLVIRVLAGLAVHCNVGAVVVLSRGDEALSCDRLEAAMREQGYPLDHVPHAFVTVGSAGVSSAIEQVVAAGEPLARAASLAVRTERPASELCVALQCGGSDAFSGVSGNPLAGAVARELIRRGGSAVLAETDELIGAESWVLSKVRSAAVARRFVEMVSEFRERLGWHSQTVEANPSVGNNYRGLYNIALKSLGAATKKPADVRLDDVIEYGQRVAAEGDEEGSGRGGSSRGGYIFMNSPGNDIESIAGQVAAGCNIIFFTTGNGSITNFPLVPTCKIVTNTGRFSRLAADMDVNAGAYLDGTPMETLTDQVLRLTLAVSSGRGTAGERTGRSQVSIWRAWPQTSAEGYAAAAAAPEPTGAAISLAPLLPRLARAPGEAPAALPGALTAADPDAKPSASGASAAGPSFSALRSSGPPGTTAWVADRIALVLPTSLCSGQVAQLVVDRLNDRLARERASGSATAAGSASKAVSGGPASPDPADEALPSPPLSPAAPAAAAPSLARHVTRFVALPHTEGCGSSGPMAEYFASMAGHLLHPGVWRGALLEHGCEKLHNDEMRAAVRAAGRSEDDFGWVSVQLDGGIEAVSAKIEKWFEGQCAEEQLATDALGSGAAPLDETAPALLSTAVLAVATAGPVALPAASLLCQAIRQAVINGGSVVVPETSELLEAPCFQDMLEGEGQKLAPTIAFGQRVLGCGEAWDTPGKGGPDRLAGAASREDVVDGVLRPAGAGLHIMACPTTDWAETLTGLVSCGSQAVIAHARRPVTGHPVVPVFVMASSREECADADAVVGESEAVATPEALLGTVCSVLSRTLQPVASRTGNTGWQITRGKFCVSV</sequence>
<evidence type="ECO:0000313" key="7">
    <source>
        <dbReference type="Proteomes" id="UP000325113"/>
    </source>
</evidence>
<feature type="compositionally biased region" description="Low complexity" evidence="3">
    <location>
        <begin position="565"/>
        <end position="593"/>
    </location>
</feature>
<dbReference type="InterPro" id="IPR007392">
    <property type="entry name" value="GD_AH_second"/>
</dbReference>
<organism evidence="6 7">
    <name type="scientific">Cafeteria roenbergensis</name>
    <name type="common">Marine flagellate</name>
    <dbReference type="NCBI Taxonomy" id="33653"/>
    <lineage>
        <taxon>Eukaryota</taxon>
        <taxon>Sar</taxon>
        <taxon>Stramenopiles</taxon>
        <taxon>Bigyra</taxon>
        <taxon>Opalozoa</taxon>
        <taxon>Bicosoecida</taxon>
        <taxon>Cafeteriaceae</taxon>
        <taxon>Cafeteria</taxon>
    </lineage>
</organism>
<dbReference type="Pfam" id="PF04295">
    <property type="entry name" value="GD_AH_second"/>
    <property type="match status" value="2"/>
</dbReference>
<feature type="domain" description="D-galactarate/Altronate dehydratase second" evidence="4">
    <location>
        <begin position="111"/>
        <end position="261"/>
    </location>
</feature>
<comment type="caution">
    <text evidence="6">The sequence shown here is derived from an EMBL/GenBank/DDBJ whole genome shotgun (WGS) entry which is preliminary data.</text>
</comment>
<evidence type="ECO:0000259" key="4">
    <source>
        <dbReference type="Pfam" id="PF04295"/>
    </source>
</evidence>
<proteinExistence type="inferred from homology"/>
<evidence type="ECO:0008006" key="8">
    <source>
        <dbReference type="Google" id="ProtNLM"/>
    </source>
</evidence>
<keyword evidence="2" id="KW-0456">Lyase</keyword>
<dbReference type="Pfam" id="PF20629">
    <property type="entry name" value="GD_AH_C"/>
    <property type="match status" value="1"/>
</dbReference>
<comment type="similarity">
    <text evidence="1">Belongs to the UxaA family.</text>
</comment>
<dbReference type="InterPro" id="IPR048332">
    <property type="entry name" value="GD_AH_C"/>
</dbReference>
<evidence type="ECO:0000256" key="2">
    <source>
        <dbReference type="ARBA" id="ARBA00023239"/>
    </source>
</evidence>
<reference evidence="6 7" key="1">
    <citation type="submission" date="2019-07" db="EMBL/GenBank/DDBJ databases">
        <title>Genomes of Cafeteria roenbergensis.</title>
        <authorList>
            <person name="Fischer M.G."/>
            <person name="Hackl T."/>
            <person name="Roman M."/>
        </authorList>
    </citation>
    <scope>NUCLEOTIDE SEQUENCE [LARGE SCALE GENOMIC DNA]</scope>
    <source>
        <strain evidence="6 7">Cflag</strain>
    </source>
</reference>
<dbReference type="AlphaFoldDB" id="A0A5A8CQA0"/>
<evidence type="ECO:0000259" key="5">
    <source>
        <dbReference type="Pfam" id="PF20629"/>
    </source>
</evidence>
<dbReference type="Proteomes" id="UP000325113">
    <property type="component" value="Unassembled WGS sequence"/>
</dbReference>
<protein>
    <recommendedName>
        <fullName evidence="8">SAF domain-containing protein</fullName>
    </recommendedName>
</protein>
<dbReference type="EMBL" id="VLTM01000088">
    <property type="protein sequence ID" value="KAA0155292.1"/>
    <property type="molecule type" value="Genomic_DNA"/>
</dbReference>
<dbReference type="InterPro" id="IPR052172">
    <property type="entry name" value="UxaA_altronate/galactarate_dh"/>
</dbReference>
<evidence type="ECO:0000313" key="6">
    <source>
        <dbReference type="EMBL" id="KAA0155292.1"/>
    </source>
</evidence>
<dbReference type="PANTHER" id="PTHR30536">
    <property type="entry name" value="ALTRONATE/GALACTARATE DEHYDRATASE"/>
    <property type="match status" value="1"/>
</dbReference>
<feature type="region of interest" description="Disordered" evidence="3">
    <location>
        <begin position="565"/>
        <end position="599"/>
    </location>
</feature>
<dbReference type="PANTHER" id="PTHR30536:SF5">
    <property type="entry name" value="ALTRONATE DEHYDRATASE"/>
    <property type="match status" value="1"/>
</dbReference>